<feature type="compositionally biased region" description="Basic and acidic residues" evidence="1">
    <location>
        <begin position="298"/>
        <end position="337"/>
    </location>
</feature>
<evidence type="ECO:0000313" key="2">
    <source>
        <dbReference type="EMBL" id="KAK5173267.1"/>
    </source>
</evidence>
<protein>
    <submittedName>
        <fullName evidence="2">Uncharacterized protein</fullName>
    </submittedName>
</protein>
<dbReference type="AlphaFoldDB" id="A0AAV9PHL4"/>
<feature type="region of interest" description="Disordered" evidence="1">
    <location>
        <begin position="298"/>
        <end position="355"/>
    </location>
</feature>
<dbReference type="GeneID" id="89923295"/>
<reference evidence="2 3" key="1">
    <citation type="submission" date="2023-08" db="EMBL/GenBank/DDBJ databases">
        <title>Black Yeasts Isolated from many extreme environments.</title>
        <authorList>
            <person name="Coleine C."/>
            <person name="Stajich J.E."/>
            <person name="Selbmann L."/>
        </authorList>
    </citation>
    <scope>NUCLEOTIDE SEQUENCE [LARGE SCALE GENOMIC DNA]</scope>
    <source>
        <strain evidence="2 3">CCFEE 5935</strain>
    </source>
</reference>
<evidence type="ECO:0000313" key="3">
    <source>
        <dbReference type="Proteomes" id="UP001337655"/>
    </source>
</evidence>
<keyword evidence="3" id="KW-1185">Reference proteome</keyword>
<feature type="compositionally biased region" description="Acidic residues" evidence="1">
    <location>
        <begin position="338"/>
        <end position="347"/>
    </location>
</feature>
<gene>
    <name evidence="2" type="ORF">LTR77_001948</name>
</gene>
<dbReference type="EMBL" id="JAVRRT010000003">
    <property type="protein sequence ID" value="KAK5173267.1"/>
    <property type="molecule type" value="Genomic_DNA"/>
</dbReference>
<dbReference type="RefSeq" id="XP_064661962.1">
    <property type="nucleotide sequence ID" value="XM_064799207.1"/>
</dbReference>
<evidence type="ECO:0000256" key="1">
    <source>
        <dbReference type="SAM" id="MobiDB-lite"/>
    </source>
</evidence>
<organism evidence="2 3">
    <name type="scientific">Saxophila tyrrhenica</name>
    <dbReference type="NCBI Taxonomy" id="1690608"/>
    <lineage>
        <taxon>Eukaryota</taxon>
        <taxon>Fungi</taxon>
        <taxon>Dikarya</taxon>
        <taxon>Ascomycota</taxon>
        <taxon>Pezizomycotina</taxon>
        <taxon>Dothideomycetes</taxon>
        <taxon>Dothideomycetidae</taxon>
        <taxon>Mycosphaerellales</taxon>
        <taxon>Extremaceae</taxon>
        <taxon>Saxophila</taxon>
    </lineage>
</organism>
<proteinExistence type="predicted"/>
<accession>A0AAV9PHL4</accession>
<dbReference type="Proteomes" id="UP001337655">
    <property type="component" value="Unassembled WGS sequence"/>
</dbReference>
<comment type="caution">
    <text evidence="2">The sequence shown here is derived from an EMBL/GenBank/DDBJ whole genome shotgun (WGS) entry which is preliminary data.</text>
</comment>
<sequence>MDSNGTISARKAACRQELKELHAGLKLVLLIFNAAVRKHCPIINAVSERDMEDAIDRLLRNLTPNIATTLRPLATQSFLETSVMQLASTFMKGVTILKTNVPKPPKVTHGGMEDYKKCVDDYKEYHEAVRDSIRAALPSSIVHGIRNLQLDCSFYSSGLIPGFWGSSTTDLQLTTSNLQFLHQQLLHLANLLFRLDHSVSSFVEYEMDTYATVLSDRGNPDYNGVTLPYAFLELLIALEFCGPKETVIVLNVCDYGKQLWDGKEVVVTESPTETLVKMLGGLEFTTIKSLRKAKEVKEKGAEAKEGEAKEVEAKDAEAKDTETKEAEPKEAKAKETMLEDEQVEENGAEVGAGLA</sequence>
<name>A0AAV9PHL4_9PEZI</name>